<dbReference type="AlphaFoldDB" id="A0A0D9QK85"/>
<evidence type="ECO:0000313" key="2">
    <source>
        <dbReference type="Proteomes" id="UP000054561"/>
    </source>
</evidence>
<dbReference type="RefSeq" id="XP_012336159.1">
    <property type="nucleotide sequence ID" value="XM_012480736.1"/>
</dbReference>
<reference evidence="1 2" key="1">
    <citation type="submission" date="2014-03" db="EMBL/GenBank/DDBJ databases">
        <title>The Genome Sequence of Plasmodium fragile nilgiri.</title>
        <authorList>
            <consortium name="The Broad Institute Genomics Platform"/>
            <consortium name="The Broad Institute Genome Sequencing Center for Infectious Disease"/>
            <person name="Neafsey D."/>
            <person name="Duraisingh M."/>
            <person name="Young S.K."/>
            <person name="Zeng Q."/>
            <person name="Gargeya S."/>
            <person name="Abouelleil A."/>
            <person name="Alvarado L."/>
            <person name="Chapman S.B."/>
            <person name="Gainer-Dewar J."/>
            <person name="Goldberg J."/>
            <person name="Griggs A."/>
            <person name="Gujja S."/>
            <person name="Hansen M."/>
            <person name="Howarth C."/>
            <person name="Imamovic A."/>
            <person name="Larimer J."/>
            <person name="Pearson M."/>
            <person name="Poon T.W."/>
            <person name="Priest M."/>
            <person name="Roberts A."/>
            <person name="Saif S."/>
            <person name="Shea T."/>
            <person name="Sykes S."/>
            <person name="Wortman J."/>
            <person name="Nusbaum C."/>
            <person name="Birren B."/>
        </authorList>
    </citation>
    <scope>NUCLEOTIDE SEQUENCE [LARGE SCALE GENOMIC DNA]</scope>
    <source>
        <strain evidence="2">nilgiri</strain>
    </source>
</reference>
<sequence length="67" mass="7632">MSNLADASLNHGLGIVTLKYVYQMIKKNDLTHQFPLFTILHRISFENEDPRTLLNIFMNNAVSPITA</sequence>
<dbReference type="GeneID" id="24268427"/>
<protein>
    <submittedName>
        <fullName evidence="1">Uncharacterized protein</fullName>
    </submittedName>
</protein>
<evidence type="ECO:0000313" key="1">
    <source>
        <dbReference type="EMBL" id="KJP87197.1"/>
    </source>
</evidence>
<dbReference type="Proteomes" id="UP000054561">
    <property type="component" value="Unassembled WGS sequence"/>
</dbReference>
<dbReference type="InterPro" id="IPR013328">
    <property type="entry name" value="6PGD_dom2"/>
</dbReference>
<keyword evidence="2" id="KW-1185">Reference proteome</keyword>
<proteinExistence type="predicted"/>
<dbReference type="VEuPathDB" id="PlasmoDB:AK88_03113"/>
<gene>
    <name evidence="1" type="ORF">AK88_03113</name>
</gene>
<dbReference type="EMBL" id="KQ001678">
    <property type="protein sequence ID" value="KJP87197.1"/>
    <property type="molecule type" value="Genomic_DNA"/>
</dbReference>
<dbReference type="SUPFAM" id="SSF48179">
    <property type="entry name" value="6-phosphogluconate dehydrogenase C-terminal domain-like"/>
    <property type="match status" value="1"/>
</dbReference>
<dbReference type="InterPro" id="IPR008927">
    <property type="entry name" value="6-PGluconate_DH-like_C_sf"/>
</dbReference>
<name>A0A0D9QK85_PLAFR</name>
<dbReference type="Gene3D" id="1.10.1040.10">
    <property type="entry name" value="N-(1-d-carboxylethyl)-l-norvaline Dehydrogenase, domain 2"/>
    <property type="match status" value="1"/>
</dbReference>
<accession>A0A0D9QK85</accession>
<organism evidence="1 2">
    <name type="scientific">Plasmodium fragile</name>
    <dbReference type="NCBI Taxonomy" id="5857"/>
    <lineage>
        <taxon>Eukaryota</taxon>
        <taxon>Sar</taxon>
        <taxon>Alveolata</taxon>
        <taxon>Apicomplexa</taxon>
        <taxon>Aconoidasida</taxon>
        <taxon>Haemosporida</taxon>
        <taxon>Plasmodiidae</taxon>
        <taxon>Plasmodium</taxon>
        <taxon>Plasmodium (Plasmodium)</taxon>
    </lineage>
</organism>